<evidence type="ECO:0000256" key="3">
    <source>
        <dbReference type="SAM" id="SignalP"/>
    </source>
</evidence>
<dbReference type="AlphaFoldDB" id="A0A401R947"/>
<comment type="caution">
    <text evidence="4">The sequence shown here is derived from an EMBL/GenBank/DDBJ whole genome shotgun (WGS) entry which is preliminary data.</text>
</comment>
<name>A0A401R947_STRNR</name>
<dbReference type="RefSeq" id="WP_020930136.1">
    <property type="nucleotide sequence ID" value="NZ_BHXC01000007.1"/>
</dbReference>
<dbReference type="InterPro" id="IPR013517">
    <property type="entry name" value="FG-GAP"/>
</dbReference>
<feature type="region of interest" description="Disordered" evidence="2">
    <location>
        <begin position="37"/>
        <end position="66"/>
    </location>
</feature>
<keyword evidence="1 3" id="KW-0732">Signal</keyword>
<sequence length="317" mass="33038">MAIPFGRKRGRALSRLATAAIAVALAGTAAGTSFAADNPGSAARNAVQATPQAPAKAPRAITGATAGGPSAANPVFTLFGVESSGATYVYDVDGSGKFTARQKVDDLGDVRANQQAVDNDADGIADGVWLWDPSGNLYFSNDATPDSVRIGGGWNTYDKVLSPGSLGGAKEYDILARDRNGVLYLYLGYPDGKVTARTKVGAGWQIYDLITGKGDLTGDGKPDLIAREKATGDLYLYKGTGNPSAPFSARTKIGTGWGGYNALVSTGDINLDGKTDFVARDTSGRLYAYYGTGNATSPYQARVQIGTGWNIYTKLFS</sequence>
<dbReference type="Gene3D" id="2.115.10.10">
    <property type="entry name" value="Tachylectin 2"/>
    <property type="match status" value="1"/>
</dbReference>
<evidence type="ECO:0008006" key="6">
    <source>
        <dbReference type="Google" id="ProtNLM"/>
    </source>
</evidence>
<evidence type="ECO:0000256" key="2">
    <source>
        <dbReference type="SAM" id="MobiDB-lite"/>
    </source>
</evidence>
<dbReference type="EMBL" id="BHXC01000007">
    <property type="protein sequence ID" value="GCB94147.1"/>
    <property type="molecule type" value="Genomic_DNA"/>
</dbReference>
<dbReference type="PANTHER" id="PTHR46580">
    <property type="entry name" value="SENSOR KINASE-RELATED"/>
    <property type="match status" value="1"/>
</dbReference>
<feature type="chain" id="PRO_5019295863" description="VCBS repeat-containing protein" evidence="3">
    <location>
        <begin position="36"/>
        <end position="317"/>
    </location>
</feature>
<reference evidence="4 5" key="1">
    <citation type="journal article" date="2019" name="Microbiol. Resour. Announc.">
        <title>Draft Genome Sequence of the Most Traditional epsilon-Poly-l-Lysine Producer, Streptomyces albulus NBRC14147.</title>
        <authorList>
            <person name="Yamanaka K."/>
            <person name="Hamano Y."/>
        </authorList>
    </citation>
    <scope>NUCLEOTIDE SEQUENCE [LARGE SCALE GENOMIC DNA]</scope>
    <source>
        <strain evidence="4 5">NBRC 14147</strain>
    </source>
</reference>
<evidence type="ECO:0000256" key="1">
    <source>
        <dbReference type="ARBA" id="ARBA00022729"/>
    </source>
</evidence>
<proteinExistence type="predicted"/>
<dbReference type="SUPFAM" id="SSF69318">
    <property type="entry name" value="Integrin alpha N-terminal domain"/>
    <property type="match status" value="1"/>
</dbReference>
<organism evidence="4 5">
    <name type="scientific">Streptomyces noursei</name>
    <name type="common">Streptomyces albulus</name>
    <dbReference type="NCBI Taxonomy" id="1971"/>
    <lineage>
        <taxon>Bacteria</taxon>
        <taxon>Bacillati</taxon>
        <taxon>Actinomycetota</taxon>
        <taxon>Actinomycetes</taxon>
        <taxon>Kitasatosporales</taxon>
        <taxon>Streptomycetaceae</taxon>
        <taxon>Streptomyces</taxon>
    </lineage>
</organism>
<protein>
    <recommendedName>
        <fullName evidence="6">VCBS repeat-containing protein</fullName>
    </recommendedName>
</protein>
<evidence type="ECO:0000313" key="5">
    <source>
        <dbReference type="Proteomes" id="UP000288351"/>
    </source>
</evidence>
<accession>A0A401R947</accession>
<evidence type="ECO:0000313" key="4">
    <source>
        <dbReference type="EMBL" id="GCB94147.1"/>
    </source>
</evidence>
<dbReference type="PANTHER" id="PTHR46580:SF4">
    <property type="entry name" value="ATP_GTP-BINDING PROTEIN"/>
    <property type="match status" value="1"/>
</dbReference>
<dbReference type="InterPro" id="IPR028994">
    <property type="entry name" value="Integrin_alpha_N"/>
</dbReference>
<dbReference type="Pfam" id="PF13517">
    <property type="entry name" value="FG-GAP_3"/>
    <property type="match status" value="1"/>
</dbReference>
<dbReference type="Proteomes" id="UP000288351">
    <property type="component" value="Unassembled WGS sequence"/>
</dbReference>
<gene>
    <name evidence="4" type="ORF">SALB_06945</name>
</gene>
<feature type="signal peptide" evidence="3">
    <location>
        <begin position="1"/>
        <end position="35"/>
    </location>
</feature>